<dbReference type="AlphaFoldDB" id="A0A556V4V6"/>
<keyword evidence="2" id="KW-1185">Reference proteome</keyword>
<organism evidence="1 2">
    <name type="scientific">Bagarius yarrelli</name>
    <name type="common">Goonch</name>
    <name type="synonym">Bagrus yarrelli</name>
    <dbReference type="NCBI Taxonomy" id="175774"/>
    <lineage>
        <taxon>Eukaryota</taxon>
        <taxon>Metazoa</taxon>
        <taxon>Chordata</taxon>
        <taxon>Craniata</taxon>
        <taxon>Vertebrata</taxon>
        <taxon>Euteleostomi</taxon>
        <taxon>Actinopterygii</taxon>
        <taxon>Neopterygii</taxon>
        <taxon>Teleostei</taxon>
        <taxon>Ostariophysi</taxon>
        <taxon>Siluriformes</taxon>
        <taxon>Sisoridae</taxon>
        <taxon>Sisorinae</taxon>
        <taxon>Bagarius</taxon>
    </lineage>
</organism>
<reference evidence="1 2" key="1">
    <citation type="journal article" date="2019" name="Genome Biol. Evol.">
        <title>Whole-Genome Sequencing of the Giant Devil Catfish, Bagarius yarrelli.</title>
        <authorList>
            <person name="Jiang W."/>
            <person name="Lv Y."/>
            <person name="Cheng L."/>
            <person name="Yang K."/>
            <person name="Chao B."/>
            <person name="Wang X."/>
            <person name="Li Y."/>
            <person name="Pan X."/>
            <person name="You X."/>
            <person name="Zhang Y."/>
            <person name="Yang J."/>
            <person name="Li J."/>
            <person name="Zhang X."/>
            <person name="Liu S."/>
            <person name="Sun C."/>
            <person name="Yang J."/>
            <person name="Shi Q."/>
        </authorList>
    </citation>
    <scope>NUCLEOTIDE SEQUENCE [LARGE SCALE GENOMIC DNA]</scope>
    <source>
        <strain evidence="1">JWS20170419001</strain>
        <tissue evidence="1">Muscle</tissue>
    </source>
</reference>
<gene>
    <name evidence="1" type="ORF">Baya_13061</name>
</gene>
<dbReference type="OrthoDB" id="1729737at2759"/>
<sequence length="549" mass="61368">MKQNEGVQEVGLVLIPVKFTHRRLSVTTSTAMDRYMVWRHGGQDLWHHKAFIKQISLASWLLDGEDSVLGQKTLARAALAGRSFSSPQGELDMHRLRKALERFSFQQAVGGSLEECYTETHNIPEGALCLTDSNGFLCPASPLDWDGFTDSESIFADTPVPCRAVIHGLLGSKPMSWEVSLDLCVLWSPEETPRDIWNELVHHLAARSIIRDFEFMAERKTDIEHGLSKRYRIKAIQTSKSCGIISMYTTFSSTLDVSFQRMFSGTTDIRHMGVGPGSPSAASARSQCSVETRSMEMFFSSRFNLGRLKSVHSSGGQTPLKPQCLFAEPETQTESQTPDYLPLLCLQLPSGAFLLSESFSECIHIPLDRLKRASPYTIHRNSLSPSYHCGASSSPHPIAFDKTENQSITRSLDQPNSIDPFHVLPEPFSSVKGSVVMMDGHLQTKTRHGSETGKCEAAEKQEELANLDLESSSWATSVALAWLEHHCAGFFVEWELVAAKADFWLKRQSLPEGVDLPGLKAAARQLFLLLRHWNENLQLNMLCYNPNYM</sequence>
<evidence type="ECO:0000313" key="1">
    <source>
        <dbReference type="EMBL" id="TSU88988.1"/>
    </source>
</evidence>
<evidence type="ECO:0000313" key="2">
    <source>
        <dbReference type="Proteomes" id="UP000319801"/>
    </source>
</evidence>
<name>A0A556V4V6_BAGYA</name>
<comment type="caution">
    <text evidence="1">The sequence shown here is derived from an EMBL/GenBank/DDBJ whole genome shotgun (WGS) entry which is preliminary data.</text>
</comment>
<dbReference type="EMBL" id="VCAZ01000121">
    <property type="protein sequence ID" value="TSU88988.1"/>
    <property type="molecule type" value="Genomic_DNA"/>
</dbReference>
<proteinExistence type="predicted"/>
<dbReference type="InterPro" id="IPR052627">
    <property type="entry name" value="VWA_domain-containing"/>
</dbReference>
<accession>A0A556V4V6</accession>
<dbReference type="Proteomes" id="UP000319801">
    <property type="component" value="Unassembled WGS sequence"/>
</dbReference>
<dbReference type="PANTHER" id="PTHR46299">
    <property type="entry name" value="VON WILLEBRAND FACTOR A DOMAIN-CONTAINING PROTEIN 5B2-RELATED"/>
    <property type="match status" value="1"/>
</dbReference>
<dbReference type="PANTHER" id="PTHR46299:SF2">
    <property type="entry name" value="VON WILLEBRAND FACTOR A DOMAIN-CONTAINING PROTEIN 5B2"/>
    <property type="match status" value="1"/>
</dbReference>
<protein>
    <submittedName>
        <fullName evidence="1">von Willebrand factor A domain-containing protein 5B1</fullName>
    </submittedName>
</protein>